<feature type="domain" description="Fungal-type protein kinase" evidence="2">
    <location>
        <begin position="282"/>
        <end position="453"/>
    </location>
</feature>
<sequence length="784" mass="89248">MDKTSPSKNKSGSSSKTRSKAKNKPDDRVPRSSWLDYYLSQTGFSDEEIQVCRELTMVRGSQSSKERDQSVLKLELNGIVIAPLPVKKKRRRKTPQKHTSRGRDVNSIEQQHFLTFSDLTNRYFRFCGTPSYDIGALQEESAILDKNIEHHVFQNNKWFPKHSFGDSAAFSAEIRDFMSSSPLWDDRNQRWLEMPNHPKAAEDLHAPLINLITAVMQRFRGFERRTIQTNRDFYSNSLDATPAQQVCKFIPDIAILDPSLSPLRPAGSGRQISSTYVNCISPILVTLRSKKAVDKNHHLGQMNRFAWQCFLAQDNREIVYGLHLLGPGHFQCYSFDRSGVHCGPVLETSLDAVEFVRTIIALACYDIGALGFNKNVYWGLEGKRYLKTVDAESRATRYVLTDTRPVFRSHCLQGRGTSIWSTKDSNGKHIFIRDSWYTTGGFPEEGFLEAAEQLVPLGPCITTERKELVSKMRNLEQTQGTIESPHENVFWDRVLTRTTFEDTSAQLSGFGSPKGLLSYLGDIFRWHQNVSRFGFEYRWRRVSTISLPIEKSPVGLPMPVEMNLAYWLNRSTSILGVFHKQESLGILPLNSLKDHLQVPRPPKGSYDHLDTIESLFYALCWVTIGYSNLSQAVYPIPNCLQEWDASNPSISYYSKIKMWTQDEFLHASEVTPFFGPVFADLLKQIYLHLKPYVTYKCLPIVAASPLINADRDYSCMLSLVDGAFKNLENVSAGVAITEEALSNGFESDITWPSPQNKRPLERDDEDGQKPSSPKKRQRRSSKDI</sequence>
<name>A0A8H8CQ61_PSICU</name>
<dbReference type="PANTHER" id="PTHR38248:SF2">
    <property type="entry name" value="FUNK1 11"/>
    <property type="match status" value="1"/>
</dbReference>
<proteinExistence type="predicted"/>
<dbReference type="AlphaFoldDB" id="A0A8H8CQ61"/>
<comment type="caution">
    <text evidence="3">The sequence shown here is derived from an EMBL/GenBank/DDBJ whole genome shotgun (WGS) entry which is preliminary data.</text>
</comment>
<dbReference type="Pfam" id="PF17667">
    <property type="entry name" value="Pkinase_fungal"/>
    <property type="match status" value="1"/>
</dbReference>
<reference evidence="3" key="1">
    <citation type="submission" date="2021-02" db="EMBL/GenBank/DDBJ databases">
        <title>Psilocybe cubensis genome.</title>
        <authorList>
            <person name="Mckernan K.J."/>
            <person name="Crawford S."/>
            <person name="Trippe A."/>
            <person name="Kane L.T."/>
            <person name="Mclaughlin S."/>
        </authorList>
    </citation>
    <scope>NUCLEOTIDE SEQUENCE [LARGE SCALE GENOMIC DNA]</scope>
    <source>
        <strain evidence="3">MGC-MH-2018</strain>
    </source>
</reference>
<organism evidence="3">
    <name type="scientific">Psilocybe cubensis</name>
    <name type="common">Psychedelic mushroom</name>
    <name type="synonym">Stropharia cubensis</name>
    <dbReference type="NCBI Taxonomy" id="181762"/>
    <lineage>
        <taxon>Eukaryota</taxon>
        <taxon>Fungi</taxon>
        <taxon>Dikarya</taxon>
        <taxon>Basidiomycota</taxon>
        <taxon>Agaricomycotina</taxon>
        <taxon>Agaricomycetes</taxon>
        <taxon>Agaricomycetidae</taxon>
        <taxon>Agaricales</taxon>
        <taxon>Agaricineae</taxon>
        <taxon>Strophariaceae</taxon>
        <taxon>Psilocybe</taxon>
    </lineage>
</organism>
<feature type="region of interest" description="Disordered" evidence="1">
    <location>
        <begin position="1"/>
        <end position="32"/>
    </location>
</feature>
<dbReference type="InterPro" id="IPR040976">
    <property type="entry name" value="Pkinase_fungal"/>
</dbReference>
<dbReference type="PANTHER" id="PTHR38248">
    <property type="entry name" value="FUNK1 6"/>
    <property type="match status" value="1"/>
</dbReference>
<feature type="region of interest" description="Disordered" evidence="1">
    <location>
        <begin position="746"/>
        <end position="784"/>
    </location>
</feature>
<gene>
    <name evidence="3" type="ORF">JR316_000348</name>
</gene>
<feature type="compositionally biased region" description="Basic residues" evidence="1">
    <location>
        <begin position="772"/>
        <end position="784"/>
    </location>
</feature>
<feature type="compositionally biased region" description="Low complexity" evidence="1">
    <location>
        <begin position="1"/>
        <end position="16"/>
    </location>
</feature>
<protein>
    <recommendedName>
        <fullName evidence="2">Fungal-type protein kinase domain-containing protein</fullName>
    </recommendedName>
</protein>
<accession>A0A8H8CQ61</accession>
<evidence type="ECO:0000259" key="2">
    <source>
        <dbReference type="Pfam" id="PF17667"/>
    </source>
</evidence>
<dbReference type="EMBL" id="JAFIQS010000001">
    <property type="protein sequence ID" value="KAG5173691.1"/>
    <property type="molecule type" value="Genomic_DNA"/>
</dbReference>
<evidence type="ECO:0000313" key="3">
    <source>
        <dbReference type="EMBL" id="KAG5173691.1"/>
    </source>
</evidence>
<evidence type="ECO:0000256" key="1">
    <source>
        <dbReference type="SAM" id="MobiDB-lite"/>
    </source>
</evidence>